<proteinExistence type="predicted"/>
<feature type="transmembrane region" description="Helical" evidence="1">
    <location>
        <begin position="12"/>
        <end position="32"/>
    </location>
</feature>
<dbReference type="OrthoDB" id="270568at2759"/>
<dbReference type="EMBL" id="LUCM01004522">
    <property type="protein sequence ID" value="KAA0194213.1"/>
    <property type="molecule type" value="Genomic_DNA"/>
</dbReference>
<reference evidence="2" key="1">
    <citation type="submission" date="2019-05" db="EMBL/GenBank/DDBJ databases">
        <title>Annotation for the trematode Fasciolopsis buski.</title>
        <authorList>
            <person name="Choi Y.-J."/>
        </authorList>
    </citation>
    <scope>NUCLEOTIDE SEQUENCE</scope>
    <source>
        <strain evidence="2">HT</strain>
        <tissue evidence="2">Whole worm</tissue>
    </source>
</reference>
<dbReference type="PANTHER" id="PTHR34284">
    <property type="entry name" value="FG-GAP REPEAT-CONTAINING PROTEIN"/>
    <property type="match status" value="1"/>
</dbReference>
<protein>
    <submittedName>
        <fullName evidence="2">Uncharacterized protein</fullName>
    </submittedName>
</protein>
<sequence length="660" mass="72979">MLGDLILKLTCVVRVRHFCFIFLGFTLALLGLNTVHFKLIPVWALHLGQGLTEPHADVLWSLITPNMESPDAGTLAVIRNGDSGNTSAIAMFSVPDFNSVIRREHEKRNTQLLKLKPLSHAELSFVNLLAHSSLFWNQSLLIVTVSSRQISPNDTSPFYWLSTWNQKMGGILWERSIAPVPPSTTSVGLIPSLLVSSVCVNSGQKICGLIFVLFPTQKSDGDYHFSTIAVSISTGQIVWHHLPGDFGEDYNPNINITSFPHWKLRLVAQHQAHLHIGESHWSVYRDVLFQALPLHWYGPESSRIQLVQHRSFGDSFHITDPNQFAAVLVTHPGGLDLLNLESGRPLARLPLEWSSGATYANIPSVNSSGFFGHSLTSRSLHELRVSSAVVPSGMSGRGVHIRLSGQEQDSYYGSNEDTGQSDIFNSDPTVHGQGDFSHQVDCRGRLTGLLETTSPNSQGALRSLVSNGHTVLYAGLCRPSGFWEYARLGQSDWLEDESKSVPPLIIKHSTQPGFLRGFWNSIRRHSGAEWINPSAKNDDSYNLIFLTSDGSLTSVSNQGHENWHINGEVSWLQISRTVSAAKSGQALDPQLGPLYAQYFRPSLSFLQLIPVAADISGWHNSFLSPRGGLHWKRIRSPRDRKVGENGDTQLVSILPQVLLA</sequence>
<name>A0A8E0S1V2_9TREM</name>
<gene>
    <name evidence="2" type="ORF">FBUS_09729</name>
</gene>
<keyword evidence="1" id="KW-0812">Transmembrane</keyword>
<accession>A0A8E0S1V2</accession>
<evidence type="ECO:0000313" key="2">
    <source>
        <dbReference type="EMBL" id="KAA0194213.1"/>
    </source>
</evidence>
<keyword evidence="3" id="KW-1185">Reference proteome</keyword>
<keyword evidence="1" id="KW-0472">Membrane</keyword>
<dbReference type="Proteomes" id="UP000728185">
    <property type="component" value="Unassembled WGS sequence"/>
</dbReference>
<dbReference type="PANTHER" id="PTHR34284:SF1">
    <property type="entry name" value="FG-GAP REPEAT-CONTAINING PROTEIN"/>
    <property type="match status" value="1"/>
</dbReference>
<dbReference type="AlphaFoldDB" id="A0A8E0S1V2"/>
<evidence type="ECO:0000256" key="1">
    <source>
        <dbReference type="SAM" id="Phobius"/>
    </source>
</evidence>
<keyword evidence="1" id="KW-1133">Transmembrane helix</keyword>
<evidence type="ECO:0000313" key="3">
    <source>
        <dbReference type="Proteomes" id="UP000728185"/>
    </source>
</evidence>
<comment type="caution">
    <text evidence="2">The sequence shown here is derived from an EMBL/GenBank/DDBJ whole genome shotgun (WGS) entry which is preliminary data.</text>
</comment>
<organism evidence="2 3">
    <name type="scientific">Fasciolopsis buskii</name>
    <dbReference type="NCBI Taxonomy" id="27845"/>
    <lineage>
        <taxon>Eukaryota</taxon>
        <taxon>Metazoa</taxon>
        <taxon>Spiralia</taxon>
        <taxon>Lophotrochozoa</taxon>
        <taxon>Platyhelminthes</taxon>
        <taxon>Trematoda</taxon>
        <taxon>Digenea</taxon>
        <taxon>Plagiorchiida</taxon>
        <taxon>Echinostomata</taxon>
        <taxon>Echinostomatoidea</taxon>
        <taxon>Fasciolidae</taxon>
        <taxon>Fasciolopsis</taxon>
    </lineage>
</organism>